<proteinExistence type="predicted"/>
<evidence type="ECO:0000313" key="2">
    <source>
        <dbReference type="EMBL" id="AJE87533.1"/>
    </source>
</evidence>
<dbReference type="Proteomes" id="UP000031523">
    <property type="component" value="Chromosome"/>
</dbReference>
<dbReference type="AlphaFoldDB" id="A0A0B5EXI6"/>
<protein>
    <submittedName>
        <fullName evidence="2">Uncharacterized protein</fullName>
    </submittedName>
</protein>
<dbReference type="KEGG" id="sals:SLNWT_7157"/>
<name>A0A0B5EXI6_STRA4</name>
<reference evidence="2 3" key="1">
    <citation type="submission" date="2015-01" db="EMBL/GenBank/DDBJ databases">
        <title>Enhanced salinomycin production by adjusting the supply of polyketide extender units in Streptomyce albus DSM 41398.</title>
        <authorList>
            <person name="Lu C."/>
        </authorList>
    </citation>
    <scope>NUCLEOTIDE SEQUENCE [LARGE SCALE GENOMIC DNA]</scope>
    <source>
        <strain evidence="3">ATCC 21838 / DSM 41398 / FERM P-419 / JCM 4703 / NBRC 107858</strain>
    </source>
</reference>
<gene>
    <name evidence="2" type="ORF">SLNWT_7157</name>
</gene>
<sequence>MDPGGAGPEAEPVPPGIRRSTALVCGRRGTRPVSRVPEGVPGLREGSAGCRRKS</sequence>
<keyword evidence="3" id="KW-1185">Reference proteome</keyword>
<organism evidence="2 3">
    <name type="scientific">Streptomyces albus (strain ATCC 21838 / DSM 41398 / FERM P-419 / JCM 4703 / NBRC 107858)</name>
    <dbReference type="NCBI Taxonomy" id="1081613"/>
    <lineage>
        <taxon>Bacteria</taxon>
        <taxon>Bacillati</taxon>
        <taxon>Actinomycetota</taxon>
        <taxon>Actinomycetes</taxon>
        <taxon>Kitasatosporales</taxon>
        <taxon>Streptomycetaceae</taxon>
        <taxon>Streptomyces</taxon>
    </lineage>
</organism>
<evidence type="ECO:0000256" key="1">
    <source>
        <dbReference type="SAM" id="MobiDB-lite"/>
    </source>
</evidence>
<dbReference type="EMBL" id="CP010519">
    <property type="protein sequence ID" value="AJE87533.1"/>
    <property type="molecule type" value="Genomic_DNA"/>
</dbReference>
<accession>A0A0B5EXI6</accession>
<evidence type="ECO:0000313" key="3">
    <source>
        <dbReference type="Proteomes" id="UP000031523"/>
    </source>
</evidence>
<feature type="region of interest" description="Disordered" evidence="1">
    <location>
        <begin position="1"/>
        <end position="54"/>
    </location>
</feature>